<dbReference type="GO" id="GO:0051959">
    <property type="term" value="F:dynein light intermediate chain binding"/>
    <property type="evidence" value="ECO:0007669"/>
    <property type="project" value="InterPro"/>
</dbReference>
<dbReference type="GO" id="GO:0045505">
    <property type="term" value="F:dynein intermediate chain binding"/>
    <property type="evidence" value="ECO:0007669"/>
    <property type="project" value="InterPro"/>
</dbReference>
<evidence type="ECO:0000313" key="3">
    <source>
        <dbReference type="Proteomes" id="UP000324832"/>
    </source>
</evidence>
<dbReference type="GO" id="GO:0030286">
    <property type="term" value="C:dynein complex"/>
    <property type="evidence" value="ECO:0007669"/>
    <property type="project" value="InterPro"/>
</dbReference>
<dbReference type="PANTHER" id="PTHR22878">
    <property type="entry name" value="DYNEIN HEAVY CHAIN 6, AXONEMAL-LIKE-RELATED"/>
    <property type="match status" value="1"/>
</dbReference>
<keyword evidence="3" id="KW-1185">Reference proteome</keyword>
<reference evidence="2 3" key="1">
    <citation type="submission" date="2017-07" db="EMBL/GenBank/DDBJ databases">
        <authorList>
            <person name="Talla V."/>
            <person name="Backstrom N."/>
        </authorList>
    </citation>
    <scope>NUCLEOTIDE SEQUENCE [LARGE SCALE GENOMIC DNA]</scope>
</reference>
<dbReference type="InterPro" id="IPR035706">
    <property type="entry name" value="AAA_9"/>
</dbReference>
<dbReference type="EMBL" id="FZQP02000437">
    <property type="protein sequence ID" value="VVC88958.1"/>
    <property type="molecule type" value="Genomic_DNA"/>
</dbReference>
<dbReference type="Proteomes" id="UP000324832">
    <property type="component" value="Unassembled WGS sequence"/>
</dbReference>
<dbReference type="Gene3D" id="6.10.140.1060">
    <property type="match status" value="1"/>
</dbReference>
<feature type="domain" description="Dynein heavy chain ATP-binding dynein motor region" evidence="1">
    <location>
        <begin position="1"/>
        <end position="164"/>
    </location>
</feature>
<dbReference type="GO" id="GO:0007018">
    <property type="term" value="P:microtubule-based movement"/>
    <property type="evidence" value="ECO:0007669"/>
    <property type="project" value="InterPro"/>
</dbReference>
<dbReference type="InterPro" id="IPR027417">
    <property type="entry name" value="P-loop_NTPase"/>
</dbReference>
<dbReference type="Pfam" id="PF12781">
    <property type="entry name" value="AAA_9"/>
    <property type="match status" value="1"/>
</dbReference>
<accession>A0A5E4PVK9</accession>
<proteinExistence type="predicted"/>
<evidence type="ECO:0000313" key="2">
    <source>
        <dbReference type="EMBL" id="VVC88958.1"/>
    </source>
</evidence>
<dbReference type="PANTHER" id="PTHR22878:SF66">
    <property type="entry name" value="DYNEIN AXONEMAL HEAVY CHAIN 7"/>
    <property type="match status" value="1"/>
</dbReference>
<dbReference type="Gene3D" id="3.40.50.300">
    <property type="entry name" value="P-loop containing nucleotide triphosphate hydrolases"/>
    <property type="match status" value="1"/>
</dbReference>
<protein>
    <recommendedName>
        <fullName evidence="1">Dynein heavy chain ATP-binding dynein motor region domain-containing protein</fullName>
    </recommendedName>
</protein>
<name>A0A5E4PVK9_9NEOP</name>
<evidence type="ECO:0000259" key="1">
    <source>
        <dbReference type="Pfam" id="PF12781"/>
    </source>
</evidence>
<dbReference type="AlphaFoldDB" id="A0A5E4PVK9"/>
<organism evidence="2 3">
    <name type="scientific">Leptidea sinapis</name>
    <dbReference type="NCBI Taxonomy" id="189913"/>
    <lineage>
        <taxon>Eukaryota</taxon>
        <taxon>Metazoa</taxon>
        <taxon>Ecdysozoa</taxon>
        <taxon>Arthropoda</taxon>
        <taxon>Hexapoda</taxon>
        <taxon>Insecta</taxon>
        <taxon>Pterygota</taxon>
        <taxon>Neoptera</taxon>
        <taxon>Endopterygota</taxon>
        <taxon>Lepidoptera</taxon>
        <taxon>Glossata</taxon>
        <taxon>Ditrysia</taxon>
        <taxon>Papilionoidea</taxon>
        <taxon>Pieridae</taxon>
        <taxon>Dismorphiinae</taxon>
        <taxon>Leptidea</taxon>
    </lineage>
</organism>
<dbReference type="InterPro" id="IPR026983">
    <property type="entry name" value="DHC"/>
</dbReference>
<sequence length="277" mass="31604">MIDPQGQANRWIKNMEKPNNLSIVRMTQADLGRVLENAVQFGQPVLLENVLEELDPMLEPLLQQQTFKQGGALLYISTKLANPHYLPEVGVRVTLVNFMLAKDGLQAQLLARVVARERPDLQQAKSDLTTQGAEHRRLLQDIEKKILNVLSTSEHLLEDEEAVQDKMVFSLLLTVTIMMAEGRLERTNVILNEMEKFHGILDHFVANVPEWEAFCDAVEPHKTPLPEPWNKKLDAFEKLMVLRCMRFDMMVPAVQGFCDGKCYTNIQPRILYGLLDS</sequence>
<gene>
    <name evidence="2" type="ORF">LSINAPIS_LOCUS2204</name>
</gene>